<accession>A0A5N5I6G3</accession>
<evidence type="ECO:0000313" key="3">
    <source>
        <dbReference type="EMBL" id="KAB2635368.1"/>
    </source>
</evidence>
<reference evidence="3 4" key="3">
    <citation type="submission" date="2019-11" db="EMBL/GenBank/DDBJ databases">
        <title>A de novo genome assembly of a pear dwarfing rootstock.</title>
        <authorList>
            <person name="Wang F."/>
            <person name="Wang J."/>
            <person name="Li S."/>
            <person name="Zhang Y."/>
            <person name="Fang M."/>
            <person name="Ma L."/>
            <person name="Zhao Y."/>
            <person name="Jiang S."/>
        </authorList>
    </citation>
    <scope>NUCLEOTIDE SEQUENCE [LARGE SCALE GENOMIC DNA]</scope>
    <source>
        <strain evidence="3">S2</strain>
        <tissue evidence="3">Leaf</tissue>
    </source>
</reference>
<dbReference type="Proteomes" id="UP000327157">
    <property type="component" value="Chromosome 5"/>
</dbReference>
<sequence>MAMGNVMKKKRPNIFWTSCATHILNLMLQRIGNLPKFKGVTDKDGLWMVVMKNLSLVWEWMERHQSSRNVEVSELHEEDFVSNEDTKEEEKDDEEVEFESNTEIVLEGYGQEDSDA</sequence>
<feature type="compositionally biased region" description="Acidic residues" evidence="1">
    <location>
        <begin position="90"/>
        <end position="100"/>
    </location>
</feature>
<organism evidence="3 4">
    <name type="scientific">Pyrus ussuriensis x Pyrus communis</name>
    <dbReference type="NCBI Taxonomy" id="2448454"/>
    <lineage>
        <taxon>Eukaryota</taxon>
        <taxon>Viridiplantae</taxon>
        <taxon>Streptophyta</taxon>
        <taxon>Embryophyta</taxon>
        <taxon>Tracheophyta</taxon>
        <taxon>Spermatophyta</taxon>
        <taxon>Magnoliopsida</taxon>
        <taxon>eudicotyledons</taxon>
        <taxon>Gunneridae</taxon>
        <taxon>Pentapetalae</taxon>
        <taxon>rosids</taxon>
        <taxon>fabids</taxon>
        <taxon>Rosales</taxon>
        <taxon>Rosaceae</taxon>
        <taxon>Amygdaloideae</taxon>
        <taxon>Maleae</taxon>
        <taxon>Pyrus</taxon>
    </lineage>
</organism>
<dbReference type="OrthoDB" id="1300625at2759"/>
<comment type="caution">
    <text evidence="3">The sequence shown here is derived from an EMBL/GenBank/DDBJ whole genome shotgun (WGS) entry which is preliminary data.</text>
</comment>
<dbReference type="InterPro" id="IPR007021">
    <property type="entry name" value="DUF659"/>
</dbReference>
<keyword evidence="4" id="KW-1185">Reference proteome</keyword>
<evidence type="ECO:0000256" key="1">
    <source>
        <dbReference type="SAM" id="MobiDB-lite"/>
    </source>
</evidence>
<gene>
    <name evidence="3" type="ORF">D8674_025902</name>
</gene>
<evidence type="ECO:0000259" key="2">
    <source>
        <dbReference type="Pfam" id="PF04937"/>
    </source>
</evidence>
<reference evidence="4" key="2">
    <citation type="submission" date="2019-10" db="EMBL/GenBank/DDBJ databases">
        <title>A de novo genome assembly of a pear dwarfing rootstock.</title>
        <authorList>
            <person name="Wang F."/>
            <person name="Wang J."/>
            <person name="Li S."/>
            <person name="Zhang Y."/>
            <person name="Fang M."/>
            <person name="Ma L."/>
            <person name="Zhao Y."/>
            <person name="Jiang S."/>
        </authorList>
    </citation>
    <scope>NUCLEOTIDE SEQUENCE [LARGE SCALE GENOMIC DNA]</scope>
</reference>
<dbReference type="Pfam" id="PF04937">
    <property type="entry name" value="DUF659"/>
    <property type="match status" value="1"/>
</dbReference>
<protein>
    <recommendedName>
        <fullName evidence="2">DUF659 domain-containing protein</fullName>
    </recommendedName>
</protein>
<dbReference type="EMBL" id="SMOL01000004">
    <property type="protein sequence ID" value="KAB2635368.1"/>
    <property type="molecule type" value="Genomic_DNA"/>
</dbReference>
<proteinExistence type="predicted"/>
<feature type="compositionally biased region" description="Basic and acidic residues" evidence="1">
    <location>
        <begin position="72"/>
        <end position="89"/>
    </location>
</feature>
<name>A0A5N5I6G3_9ROSA</name>
<feature type="region of interest" description="Disordered" evidence="1">
    <location>
        <begin position="72"/>
        <end position="116"/>
    </location>
</feature>
<evidence type="ECO:0000313" key="4">
    <source>
        <dbReference type="Proteomes" id="UP000327157"/>
    </source>
</evidence>
<reference evidence="3 4" key="1">
    <citation type="submission" date="2019-09" db="EMBL/GenBank/DDBJ databases">
        <authorList>
            <person name="Ou C."/>
        </authorList>
    </citation>
    <scope>NUCLEOTIDE SEQUENCE [LARGE SCALE GENOMIC DNA]</scope>
    <source>
        <strain evidence="3">S2</strain>
        <tissue evidence="3">Leaf</tissue>
    </source>
</reference>
<dbReference type="AlphaFoldDB" id="A0A5N5I6G3"/>
<feature type="domain" description="DUF659" evidence="2">
    <location>
        <begin position="2"/>
        <end position="42"/>
    </location>
</feature>